<keyword evidence="2" id="KW-0147">Chitin-binding</keyword>
<dbReference type="RefSeq" id="XP_033177765.1">
    <property type="nucleotide sequence ID" value="XM_033321874.1"/>
</dbReference>
<dbReference type="RefSeq" id="XP_033177763.1">
    <property type="nucleotide sequence ID" value="XM_033321872.1"/>
</dbReference>
<dbReference type="Gene3D" id="3.20.20.80">
    <property type="entry name" value="Glycosidases"/>
    <property type="match status" value="1"/>
</dbReference>
<dbReference type="Gene3D" id="2.170.140.10">
    <property type="entry name" value="Chitin binding domain"/>
    <property type="match status" value="3"/>
</dbReference>
<feature type="chain" id="PRO_5044653607" evidence="4">
    <location>
        <begin position="20"/>
        <end position="2442"/>
    </location>
</feature>
<dbReference type="GeneID" id="100743269"/>
<feature type="domain" description="Chitin-binding type-2" evidence="5">
    <location>
        <begin position="2376"/>
        <end position="2437"/>
    </location>
</feature>
<gene>
    <name evidence="7 8 9" type="primary">LOC100743269</name>
</gene>
<accession>A0A6P8LSX1</accession>
<dbReference type="InterPro" id="IPR002557">
    <property type="entry name" value="Chitin-bd_dom"/>
</dbReference>
<dbReference type="PROSITE" id="PS51257">
    <property type="entry name" value="PROKAR_LIPOPROTEIN"/>
    <property type="match status" value="1"/>
</dbReference>
<dbReference type="Gene3D" id="3.10.50.10">
    <property type="match status" value="1"/>
</dbReference>
<evidence type="ECO:0000256" key="3">
    <source>
        <dbReference type="SAM" id="MobiDB-lite"/>
    </source>
</evidence>
<dbReference type="Proteomes" id="UP000515180">
    <property type="component" value="Unplaced"/>
</dbReference>
<evidence type="ECO:0000313" key="7">
    <source>
        <dbReference type="RefSeq" id="XP_033177763.1"/>
    </source>
</evidence>
<dbReference type="Pfam" id="PF00704">
    <property type="entry name" value="Glyco_hydro_18"/>
    <property type="match status" value="1"/>
</dbReference>
<evidence type="ECO:0000256" key="2">
    <source>
        <dbReference type="ARBA" id="ARBA00022669"/>
    </source>
</evidence>
<name>A0A6P8LSX1_BOMIM</name>
<dbReference type="GO" id="GO:0005576">
    <property type="term" value="C:extracellular region"/>
    <property type="evidence" value="ECO:0007669"/>
    <property type="project" value="InterPro"/>
</dbReference>
<feature type="domain" description="Chitin-binding type-2" evidence="5">
    <location>
        <begin position="476"/>
        <end position="529"/>
    </location>
</feature>
<dbReference type="Pfam" id="PF01607">
    <property type="entry name" value="CBM_14"/>
    <property type="match status" value="3"/>
</dbReference>
<comment type="similarity">
    <text evidence="1">Belongs to the glycosyl hydrolase 18 family. Chitinase class II subfamily.</text>
</comment>
<protein>
    <submittedName>
        <fullName evidence="7 8">Mucin-19-like isoform X1</fullName>
    </submittedName>
</protein>
<feature type="domain" description="Chitin-binding type-2" evidence="5">
    <location>
        <begin position="400"/>
        <end position="465"/>
    </location>
</feature>
<dbReference type="SUPFAM" id="SSF57625">
    <property type="entry name" value="Invertebrate chitin-binding proteins"/>
    <property type="match status" value="3"/>
</dbReference>
<feature type="signal peptide" evidence="4">
    <location>
        <begin position="1"/>
        <end position="19"/>
    </location>
</feature>
<evidence type="ECO:0000313" key="8">
    <source>
        <dbReference type="RefSeq" id="XP_033177764.1"/>
    </source>
</evidence>
<sequence length="2442" mass="245662">MINRTCLAVLIGLLGLACGLQCPKQKLSPGREVVCYTFVSDVDQLTEAVCKCTSLVQQGYDVRNLSVSGFEDFQKSLKKIIPTLQFVVSVDDPGKTLSTSGTVRQEITARLIGVLKEVDGVELNMTAGSKERLVHFVKGLKDELVRKSYDKRIFLVLPTKSEELAKQFDLKELTKYVDLFTVPTHYLVEDDEANHTFHPSRLIGLFDMFNADSLIDLISGLGAPKRKILVSVPASAYKFTLKDQNDNAPRASTEEMQPVTIDQKQLCDLMNNGEWTVERDEDLTAPYAFKDKMWIAFEDRISLSIKGKYVLLRDLPGLAVHNVENDFKTNCGMPLAHEVHRSFSNFKRKSRAAVLNALEDDLHQKELEYSTKVKSSDFRVVRVVDTEGHIRVVRENTQTEFTCSRQGYFVHPKSCNRFYRCVKFNQEVEDYSVFEFDCPAGLSFDERTEVCVWPGSMPEGSPCPGSSEIAPVTRIRFECPSKSGYYADPQNPRWFFACIDLGGPEIMAYEFRCPFGLIFDEQKLICEWPWLVAGYSGTGYTRSEYDGGYYGTGTTAGTGGYYTGALPHGYTGTSGGGGYTVSTGSGFSGAAGVGHGSSFGQGTKYTGSGKEKGYSGSGQGAGYTGSGVAGHGTSYDGQGAGGYSGTTGSGYSGATGAGHGTIYSGQGSGGYSGTTGSGYSGAAGAGHGTTYSGQGSGGYSGTTGREYSGAAGIGHGISSTSQEADGYSGAGVAGHGTTYIGQGSGGYSGTTGSGYSGAAGAGHGTTYSGQGSGGYSGTTGREYSGAAGIGHGISSTSQEADGYSGAGVAGHGTTYSGQGSGGYSGTTGSGYSRTGGAGYGTKYTGQGFGGHSGTTVSGYSGTVGVGHGSTYSGQGSGRHSGTTGGEYAGAAEADHGTPYTGQGFTGTTGSGYSSAGATITSGHGYSGTGTSYTGSTGKAGYGGSTGTGYSRGTGTGQVSTGTGFTGAGIIEQTEKSGTTGTGYTGSTYSAAGSTDGGYSGTKKGSISGGYPGTKSGSNGGGYSGATGGTTGGYAGPGGIHGGSTGGGFAGSTAGGYTGAGTTGAHAGSTGGYAGPGGIHGGSTGGGYAGSTAGGYTGAGTTGAHAGSTGGYAGPGGIHGGSTGGGYAGSTAGGYTGAGTTGAHAGSTGGYAGPGGIHGGSTGGGYAGSTAGGYTGAGTTGAHAGSTGGYAGPGGIHGGSTGGGYAGSTAGGYTGAGTTGAHAGSTGGYAGPGGIHGGSTGGGYAGSTAGGYTGAGTTGAHAGSTGGYAGPGGIHGGSTGGGYAGSTAGGYTGAGTTGAHAGSTGGYAGPGGIHGGSTGGGYAGSTAGGYTGAGTTGAHAGSTGGYTGTSGGYGGTSIPGQTITFGTGQSRTPIFVSSGTTGAGVDHGVTSIYSQTPGPIIVEKPEKPTCLTNLCYGSSQPSGGQTLVTDDYVSSHGAISGTNVYQGTTGFPGSLNVTFGSHVPSIGGVTYHGGVTPAGGYTVTTGTGAIVTGHGIQGSIITGDSTPGTLITHGATPGAIFTGSSDQGTIISGGSHPGYTKTGLSSPGYVISGGVKTVFPGSVSSGTTVYGTPSPGVIVTGTPSPGVVVTGTPSPGTIIKGQSSPGIILTGQTAPGVSIGGSIVPGTVIGSGFTTHPGAVTPGSPFGTKIGTTPSTYVTGYKTNEYHDNGGRGTIRFNNGDVTTKYTENDIPDYRPTGGNILPDTLIPGSKGIPGVSLSSGFTKTGPTKTGFTTATLGAGGSYVISTGKTNPPPNPDHIGAKAFEGNVAGYPKSSTESSAKTYSGTFSTYGPGFSQKPSKGTGYSYPTPSIPFDTGVTKNLPISSTESGIFSGTTPTPFLKVEVHNTPKFGEAGFTSSPAVVNTYQKPSGFTRAPSPTGTPVLYTTGPLENYKTTVFEAAKVPVTISTIHPVIDTGYQTVISSTPLPVTISQDKFSIQTKPQFGFGTKTSQPGIFGDRGYVSSTTPTTVLKISSKYPSGEPQYDYGPTTPSSGSGYFTTSKNVFEHVTPSGISESPKPQTQYIPGESISPAIGVTYRKPFPLPGVTYQQEFTPASAKSYTTAPSGIGSGPGYKGSPTNIAIPRDEVGKLVTNYNRGTTKYVPSQYDVYTTGSAAGVDYYQSQTKFKQGYDSSTPSSVPRTQSPLTVTTYSGGYSKPSSGITYQTTAKSTAVGKPKVIVKWSDLHPLLLGKLGAECTCRGDPFANLRGPGSKLINSSKGKVDLSNYDESEIYVDLEKEGSYEDQDYQVTNYESSSKQPVKIYNELSKALGTTSIQVQEKPSSTYLPSVTPSVGVGGRTSSLSSHGLTANFRSGKSLSNVGSPINSIGGGKGLASTVDHSVIGPIDGSVNSPTDDSIDGPIDRSGEYEDSVSEEIIDGATNCARPGLFRHPNFCNKFYACHWDEWKKKFTLHTFNCPVHLTFDNGAGACNWPSMGPACQDNNLLV</sequence>
<organism evidence="6 8">
    <name type="scientific">Bombus impatiens</name>
    <name type="common">Bumblebee</name>
    <dbReference type="NCBI Taxonomy" id="132113"/>
    <lineage>
        <taxon>Eukaryota</taxon>
        <taxon>Metazoa</taxon>
        <taxon>Ecdysozoa</taxon>
        <taxon>Arthropoda</taxon>
        <taxon>Hexapoda</taxon>
        <taxon>Insecta</taxon>
        <taxon>Pterygota</taxon>
        <taxon>Neoptera</taxon>
        <taxon>Endopterygota</taxon>
        <taxon>Hymenoptera</taxon>
        <taxon>Apocrita</taxon>
        <taxon>Aculeata</taxon>
        <taxon>Apoidea</taxon>
        <taxon>Anthophila</taxon>
        <taxon>Apidae</taxon>
        <taxon>Bombus</taxon>
        <taxon>Pyrobombus</taxon>
    </lineage>
</organism>
<dbReference type="GO" id="GO:0005975">
    <property type="term" value="P:carbohydrate metabolic process"/>
    <property type="evidence" value="ECO:0007669"/>
    <property type="project" value="InterPro"/>
</dbReference>
<proteinExistence type="inferred from homology"/>
<reference evidence="7 8" key="1">
    <citation type="submission" date="2025-04" db="UniProtKB">
        <authorList>
            <consortium name="RefSeq"/>
        </authorList>
    </citation>
    <scope>IDENTIFICATION</scope>
</reference>
<keyword evidence="4" id="KW-0732">Signal</keyword>
<keyword evidence="6" id="KW-1185">Reference proteome</keyword>
<evidence type="ECO:0000259" key="5">
    <source>
        <dbReference type="PROSITE" id="PS50940"/>
    </source>
</evidence>
<feature type="compositionally biased region" description="Gly residues" evidence="3">
    <location>
        <begin position="874"/>
        <end position="887"/>
    </location>
</feature>
<dbReference type="InterPro" id="IPR029070">
    <property type="entry name" value="Chitinase_insertion_sf"/>
</dbReference>
<dbReference type="InterPro" id="IPR001223">
    <property type="entry name" value="Glyco_hydro18_cat"/>
</dbReference>
<dbReference type="SMART" id="SM00494">
    <property type="entry name" value="ChtBD2"/>
    <property type="match status" value="3"/>
</dbReference>
<evidence type="ECO:0000313" key="9">
    <source>
        <dbReference type="RefSeq" id="XP_033177765.1"/>
    </source>
</evidence>
<dbReference type="InterPro" id="IPR011583">
    <property type="entry name" value="Chitinase_II/V-like_cat"/>
</dbReference>
<feature type="region of interest" description="Disordered" evidence="3">
    <location>
        <begin position="870"/>
        <end position="904"/>
    </location>
</feature>
<evidence type="ECO:0000256" key="1">
    <source>
        <dbReference type="ARBA" id="ARBA00009121"/>
    </source>
</evidence>
<evidence type="ECO:0000313" key="6">
    <source>
        <dbReference type="Proteomes" id="UP000515180"/>
    </source>
</evidence>
<dbReference type="OrthoDB" id="76388at2759"/>
<feature type="compositionally biased region" description="Low complexity" evidence="3">
    <location>
        <begin position="888"/>
        <end position="902"/>
    </location>
</feature>
<dbReference type="RefSeq" id="XP_033177764.1">
    <property type="nucleotide sequence ID" value="XM_033321873.1"/>
</dbReference>
<evidence type="ECO:0000256" key="4">
    <source>
        <dbReference type="SAM" id="SignalP"/>
    </source>
</evidence>
<dbReference type="SUPFAM" id="SSF54556">
    <property type="entry name" value="Chitinase insertion domain"/>
    <property type="match status" value="1"/>
</dbReference>
<dbReference type="GO" id="GO:0008061">
    <property type="term" value="F:chitin binding"/>
    <property type="evidence" value="ECO:0007669"/>
    <property type="project" value="UniProtKB-KW"/>
</dbReference>
<dbReference type="InterPro" id="IPR036508">
    <property type="entry name" value="Chitin-bd_dom_sf"/>
</dbReference>
<dbReference type="PROSITE" id="PS50940">
    <property type="entry name" value="CHIT_BIND_II"/>
    <property type="match status" value="3"/>
</dbReference>
<dbReference type="InterPro" id="IPR017853">
    <property type="entry name" value="GH"/>
</dbReference>
<dbReference type="SMART" id="SM00636">
    <property type="entry name" value="Glyco_18"/>
    <property type="match status" value="1"/>
</dbReference>
<dbReference type="SUPFAM" id="SSF51445">
    <property type="entry name" value="(Trans)glycosidases"/>
    <property type="match status" value="1"/>
</dbReference>